<keyword evidence="9" id="KW-1133">Transmembrane helix</keyword>
<keyword evidence="7" id="KW-0256">Endoplasmic reticulum</keyword>
<dbReference type="InterPro" id="IPR043538">
    <property type="entry name" value="XYLT"/>
</dbReference>
<comment type="caution">
    <text evidence="15">The sequence shown here is derived from an EMBL/GenBank/DDBJ whole genome shotgun (WGS) entry which is preliminary data.</text>
</comment>
<keyword evidence="8" id="KW-0735">Signal-anchor</keyword>
<keyword evidence="13" id="KW-0325">Glycoprotein</keyword>
<dbReference type="Pfam" id="PF02485">
    <property type="entry name" value="Branch"/>
    <property type="match status" value="1"/>
</dbReference>
<keyword evidence="3" id="KW-0328">Glycosyltransferase</keyword>
<keyword evidence="6" id="KW-0479">Metal-binding</keyword>
<dbReference type="EMBL" id="QYBB01000086">
    <property type="protein sequence ID" value="RYC28952.1"/>
    <property type="molecule type" value="Genomic_DNA"/>
</dbReference>
<evidence type="ECO:0000256" key="13">
    <source>
        <dbReference type="ARBA" id="ARBA00023180"/>
    </source>
</evidence>
<comment type="subcellular location">
    <subcellularLocation>
        <location evidence="2">Endoplasmic reticulum membrane</location>
        <topology evidence="2">Single-pass type II membrane protein</topology>
    </subcellularLocation>
    <subcellularLocation>
        <location evidence="1">Golgi apparatus membrane</location>
        <topology evidence="1">Single-pass type II membrane protein</topology>
    </subcellularLocation>
</comment>
<evidence type="ECO:0000256" key="11">
    <source>
        <dbReference type="ARBA" id="ARBA00023136"/>
    </source>
</evidence>
<proteinExistence type="predicted"/>
<gene>
    <name evidence="15" type="ORF">D3273_26590</name>
</gene>
<dbReference type="InterPro" id="IPR003406">
    <property type="entry name" value="Glyco_trans_14"/>
</dbReference>
<keyword evidence="16" id="KW-1185">Reference proteome</keyword>
<organism evidence="15 16">
    <name type="scientific">Lichenibacterium minor</name>
    <dbReference type="NCBI Taxonomy" id="2316528"/>
    <lineage>
        <taxon>Bacteria</taxon>
        <taxon>Pseudomonadati</taxon>
        <taxon>Pseudomonadota</taxon>
        <taxon>Alphaproteobacteria</taxon>
        <taxon>Hyphomicrobiales</taxon>
        <taxon>Lichenihabitantaceae</taxon>
        <taxon>Lichenibacterium</taxon>
    </lineage>
</organism>
<evidence type="ECO:0000256" key="5">
    <source>
        <dbReference type="ARBA" id="ARBA00022692"/>
    </source>
</evidence>
<keyword evidence="4" id="KW-0808">Transferase</keyword>
<evidence type="ECO:0000256" key="12">
    <source>
        <dbReference type="ARBA" id="ARBA00023157"/>
    </source>
</evidence>
<keyword evidence="10" id="KW-0333">Golgi apparatus</keyword>
<evidence type="ECO:0000313" key="16">
    <source>
        <dbReference type="Proteomes" id="UP000290759"/>
    </source>
</evidence>
<evidence type="ECO:0000313" key="15">
    <source>
        <dbReference type="EMBL" id="RYC28952.1"/>
    </source>
</evidence>
<keyword evidence="5" id="KW-0812">Transmembrane</keyword>
<dbReference type="OrthoDB" id="7943907at2"/>
<dbReference type="PANTHER" id="PTHR46025:SF3">
    <property type="entry name" value="XYLOSYLTRANSFERASE OXT"/>
    <property type="match status" value="1"/>
</dbReference>
<keyword evidence="12" id="KW-1015">Disulfide bond</keyword>
<dbReference type="GO" id="GO:0015012">
    <property type="term" value="P:heparan sulfate proteoglycan biosynthetic process"/>
    <property type="evidence" value="ECO:0007669"/>
    <property type="project" value="TreeGrafter"/>
</dbReference>
<dbReference type="AlphaFoldDB" id="A0A4Q2TXX0"/>
<dbReference type="Proteomes" id="UP000290759">
    <property type="component" value="Unassembled WGS sequence"/>
</dbReference>
<evidence type="ECO:0000256" key="6">
    <source>
        <dbReference type="ARBA" id="ARBA00022723"/>
    </source>
</evidence>
<evidence type="ECO:0000256" key="7">
    <source>
        <dbReference type="ARBA" id="ARBA00022824"/>
    </source>
</evidence>
<evidence type="ECO:0000256" key="8">
    <source>
        <dbReference type="ARBA" id="ARBA00022968"/>
    </source>
</evidence>
<dbReference type="GO" id="GO:0016020">
    <property type="term" value="C:membrane"/>
    <property type="evidence" value="ECO:0007669"/>
    <property type="project" value="InterPro"/>
</dbReference>
<reference evidence="15 16" key="2">
    <citation type="submission" date="2019-02" db="EMBL/GenBank/DDBJ databases">
        <title>'Lichenibacterium ramalinii' gen. nov. sp. nov., 'Lichenibacterium minor' gen. nov. sp. nov.</title>
        <authorList>
            <person name="Pankratov T."/>
        </authorList>
    </citation>
    <scope>NUCLEOTIDE SEQUENCE [LARGE SCALE GENOMIC DNA]</scope>
    <source>
        <strain evidence="15 16">RmlP026</strain>
    </source>
</reference>
<dbReference type="GO" id="GO:0046872">
    <property type="term" value="F:metal ion binding"/>
    <property type="evidence" value="ECO:0007669"/>
    <property type="project" value="UniProtKB-KW"/>
</dbReference>
<evidence type="ECO:0000256" key="14">
    <source>
        <dbReference type="ARBA" id="ARBA00042865"/>
    </source>
</evidence>
<sequence>MNASTKVAYVVLAHSDPQMFGRLMRRLSHPSVAAFVHVDGRSDQRPFEAAVDGVSDIHFVADRVQSRWAGFSLVESTLRAFELALSRTTKACTHFVVISGADYPLVPNDTILGFFAACPERQFIRRFSLMESGDAVQMWRVRGRYFREWADRFTWKRKPLFVLERLFRLFPRHPPAGLRVVLGSQWVALTRSCVAYCVSRARDDRRLLRFFRPSFAPDEMFIHTLVQDSPFAAQAEPIESYSDITTVGGPFHYGNVHLLPPKVPIVSAEAARAILDNRGDKLFTRKLSSTLSEAALAVFDEVGHSAR</sequence>
<evidence type="ECO:0000256" key="1">
    <source>
        <dbReference type="ARBA" id="ARBA00004323"/>
    </source>
</evidence>
<dbReference type="RefSeq" id="WP_129229972.1">
    <property type="nucleotide sequence ID" value="NZ_QYBB01000086.1"/>
</dbReference>
<protein>
    <recommendedName>
        <fullName evidence="14">Peptide O-xylosyltransferase</fullName>
    </recommendedName>
</protein>
<evidence type="ECO:0000256" key="10">
    <source>
        <dbReference type="ARBA" id="ARBA00023034"/>
    </source>
</evidence>
<evidence type="ECO:0000256" key="9">
    <source>
        <dbReference type="ARBA" id="ARBA00022989"/>
    </source>
</evidence>
<dbReference type="GO" id="GO:0030158">
    <property type="term" value="F:protein xylosyltransferase activity"/>
    <property type="evidence" value="ECO:0007669"/>
    <property type="project" value="InterPro"/>
</dbReference>
<keyword evidence="11" id="KW-0472">Membrane</keyword>
<evidence type="ECO:0000256" key="2">
    <source>
        <dbReference type="ARBA" id="ARBA00004648"/>
    </source>
</evidence>
<name>A0A4Q2TXX0_9HYPH</name>
<accession>A0A4Q2TXX0</accession>
<dbReference type="PANTHER" id="PTHR46025">
    <property type="entry name" value="XYLOSYLTRANSFERASE OXT"/>
    <property type="match status" value="1"/>
</dbReference>
<reference evidence="15 16" key="1">
    <citation type="submission" date="2018-12" db="EMBL/GenBank/DDBJ databases">
        <authorList>
            <person name="Grouzdev D.S."/>
            <person name="Krutkina M.S."/>
        </authorList>
    </citation>
    <scope>NUCLEOTIDE SEQUENCE [LARGE SCALE GENOMIC DNA]</scope>
    <source>
        <strain evidence="15 16">RmlP026</strain>
    </source>
</reference>
<dbReference type="GO" id="GO:0050650">
    <property type="term" value="P:chondroitin sulfate proteoglycan biosynthetic process"/>
    <property type="evidence" value="ECO:0007669"/>
    <property type="project" value="TreeGrafter"/>
</dbReference>
<evidence type="ECO:0000256" key="3">
    <source>
        <dbReference type="ARBA" id="ARBA00022676"/>
    </source>
</evidence>
<evidence type="ECO:0000256" key="4">
    <source>
        <dbReference type="ARBA" id="ARBA00022679"/>
    </source>
</evidence>